<reference evidence="9" key="1">
    <citation type="journal article" date="2023" name="Comput. Struct. Biotechnol. J.">
        <title>Discovery of a novel marine Bacteroidetes with a rich repertoire of carbohydrate-active enzymes.</title>
        <authorList>
            <person name="Chen B."/>
            <person name="Liu G."/>
            <person name="Chen Q."/>
            <person name="Wang H."/>
            <person name="Liu L."/>
            <person name="Tang K."/>
        </authorList>
    </citation>
    <scope>NUCLEOTIDE SEQUENCE</scope>
    <source>
        <strain evidence="9">TK19036</strain>
    </source>
</reference>
<feature type="domain" description="Enolpyruvate transferase" evidence="8">
    <location>
        <begin position="10"/>
        <end position="59"/>
    </location>
</feature>
<dbReference type="GO" id="GO:0009073">
    <property type="term" value="P:aromatic amino acid family biosynthetic process"/>
    <property type="evidence" value="ECO:0007669"/>
    <property type="project" value="UniProtKB-KW"/>
</dbReference>
<feature type="binding site" evidence="7">
    <location>
        <position position="23"/>
    </location>
    <ligand>
        <name>3-phosphoshikimate</name>
        <dbReference type="ChEBI" id="CHEBI:145989"/>
    </ligand>
</feature>
<dbReference type="PIRSF" id="PIRSF000505">
    <property type="entry name" value="EPSPS"/>
    <property type="match status" value="1"/>
</dbReference>
<feature type="binding site" evidence="7">
    <location>
        <position position="149"/>
    </location>
    <ligand>
        <name>phosphoenolpyruvate</name>
        <dbReference type="ChEBI" id="CHEBI:58702"/>
    </ligand>
</feature>
<dbReference type="Pfam" id="PF00275">
    <property type="entry name" value="EPSP_synthase"/>
    <property type="match status" value="2"/>
</dbReference>
<dbReference type="Gene3D" id="3.65.10.10">
    <property type="entry name" value="Enolpyruvate transferase domain"/>
    <property type="match status" value="3"/>
</dbReference>
<sequence length="411" mass="45963">MQSIQIQKPDSTLSAEVTLPSSKSESNRALIIQALSEEEIILKNLSEARDTQTMQRLLSSAEPELDVLDAGTTMRFLIAYCAVNSLGKVIKGTPRMHQRPVRILVDALREIGADIQYIQEEGYPPVHVRGMTLDQEMKYVRMRGDVSSQYISALLMIAPKFDHGLLLELIGKVGSRPYITMTLGLMQQFGVTHSWENERAIRIEPSAYQSGSYTVESDWSGASYWYSLVALAERAEVKLMGLRKDSFQGDQAIVRIMENLGVKSAFESDGVLLTQQERTKDFSFDFTDCPDLAQTVAVACAAKGVHCTMTGLESLRIKETDRIMALQQELAKIGAKLEEKDSTWKLIPNQAGIVPENLIIDTYDDHRMAMAFAPLVMKYPITLEEPDVVKKSYPRFWEDLRKAGIAAEISG</sequence>
<comment type="catalytic activity">
    <reaction evidence="6">
        <text>3-phosphoshikimate + phosphoenolpyruvate = 5-O-(1-carboxyvinyl)-3-phosphoshikimate + phosphate</text>
        <dbReference type="Rhea" id="RHEA:21256"/>
        <dbReference type="ChEBI" id="CHEBI:43474"/>
        <dbReference type="ChEBI" id="CHEBI:57701"/>
        <dbReference type="ChEBI" id="CHEBI:58702"/>
        <dbReference type="ChEBI" id="CHEBI:145989"/>
        <dbReference type="EC" id="2.5.1.19"/>
    </reaction>
    <physiologicalReaction direction="left-to-right" evidence="6">
        <dbReference type="Rhea" id="RHEA:21257"/>
    </physiologicalReaction>
</comment>
<reference evidence="9" key="2">
    <citation type="journal article" date="2024" name="Antonie Van Leeuwenhoek">
        <title>Roseihalotalea indica gen. nov., sp. nov., a halophilic Bacteroidetes from mesopelagic Southwest Indian Ocean with higher carbohydrate metabolic potential.</title>
        <authorList>
            <person name="Chen B."/>
            <person name="Zhang M."/>
            <person name="Lin D."/>
            <person name="Ye J."/>
            <person name="Tang K."/>
        </authorList>
    </citation>
    <scope>NUCLEOTIDE SEQUENCE</scope>
    <source>
        <strain evidence="9">TK19036</strain>
    </source>
</reference>
<dbReference type="GO" id="GO:0005737">
    <property type="term" value="C:cytoplasm"/>
    <property type="evidence" value="ECO:0007669"/>
    <property type="project" value="UniProtKB-SubCell"/>
</dbReference>
<evidence type="ECO:0000256" key="6">
    <source>
        <dbReference type="ARBA" id="ARBA00044633"/>
    </source>
</evidence>
<feature type="binding site" evidence="7">
    <location>
        <position position="71"/>
    </location>
    <ligand>
        <name>phosphoenolpyruvate</name>
        <dbReference type="ChEBI" id="CHEBI:58702"/>
    </ligand>
</feature>
<evidence type="ECO:0000256" key="5">
    <source>
        <dbReference type="ARBA" id="ARBA00023141"/>
    </source>
</evidence>
<protein>
    <recommendedName>
        <fullName evidence="7">3-phosphoshikimate 1-carboxyvinyltransferase</fullName>
        <ecNumber evidence="7">2.5.1.19</ecNumber>
    </recommendedName>
    <alternativeName>
        <fullName evidence="7">5-enolpyruvylshikimate-3-phosphate synthase</fullName>
        <shortName evidence="7">EPSP synthase</shortName>
        <shortName evidence="7">EPSPS</shortName>
    </alternativeName>
</protein>
<dbReference type="AlphaFoldDB" id="A0AA49GQL4"/>
<keyword evidence="7" id="KW-0963">Cytoplasm</keyword>
<dbReference type="CDD" id="cd01556">
    <property type="entry name" value="EPSP_synthase"/>
    <property type="match status" value="1"/>
</dbReference>
<feature type="binding site" evidence="7">
    <location>
        <position position="24"/>
    </location>
    <ligand>
        <name>3-phosphoshikimate</name>
        <dbReference type="ChEBI" id="CHEBI:145989"/>
    </ligand>
</feature>
<evidence type="ECO:0000313" key="9">
    <source>
        <dbReference type="EMBL" id="WKN38166.1"/>
    </source>
</evidence>
<feature type="binding site" evidence="7">
    <location>
        <position position="149"/>
    </location>
    <ligand>
        <name>3-phosphoshikimate</name>
        <dbReference type="ChEBI" id="CHEBI:145989"/>
    </ligand>
</feature>
<comment type="pathway">
    <text evidence="1 7">Metabolic intermediate biosynthesis; chorismate biosynthesis; chorismate from D-erythrose 4-phosphate and phosphoenolpyruvate: step 6/7.</text>
</comment>
<dbReference type="PROSITE" id="PS00885">
    <property type="entry name" value="EPSP_SYNTHASE_2"/>
    <property type="match status" value="1"/>
</dbReference>
<dbReference type="HAMAP" id="MF_00210">
    <property type="entry name" value="EPSP_synth"/>
    <property type="match status" value="1"/>
</dbReference>
<comment type="similarity">
    <text evidence="2 7">Belongs to the EPSP synthase family.</text>
</comment>
<feature type="binding site" evidence="7">
    <location>
        <position position="23"/>
    </location>
    <ligand>
        <name>phosphoenolpyruvate</name>
        <dbReference type="ChEBI" id="CHEBI:58702"/>
    </ligand>
</feature>
<feature type="active site" description="Proton acceptor" evidence="7">
    <location>
        <position position="291"/>
    </location>
</feature>
<dbReference type="EC" id="2.5.1.19" evidence="7"/>
<keyword evidence="3 7" id="KW-0028">Amino-acid biosynthesis</keyword>
<evidence type="ECO:0000256" key="2">
    <source>
        <dbReference type="ARBA" id="ARBA00009948"/>
    </source>
</evidence>
<feature type="binding site" evidence="7">
    <location>
        <position position="318"/>
    </location>
    <ligand>
        <name>3-phosphoshikimate</name>
        <dbReference type="ChEBI" id="CHEBI:145989"/>
    </ligand>
</feature>
<dbReference type="InterPro" id="IPR023193">
    <property type="entry name" value="EPSP_synthase_CS"/>
</dbReference>
<feature type="binding site" evidence="7">
    <location>
        <position position="367"/>
    </location>
    <ligand>
        <name>phosphoenolpyruvate</name>
        <dbReference type="ChEBI" id="CHEBI:58702"/>
    </ligand>
</feature>
<dbReference type="SUPFAM" id="SSF55205">
    <property type="entry name" value="EPT/RTPC-like"/>
    <property type="match status" value="1"/>
</dbReference>
<feature type="binding site" evidence="7">
    <location>
        <position position="147"/>
    </location>
    <ligand>
        <name>3-phosphoshikimate</name>
        <dbReference type="ChEBI" id="CHEBI:145989"/>
    </ligand>
</feature>
<evidence type="ECO:0000256" key="3">
    <source>
        <dbReference type="ARBA" id="ARBA00022605"/>
    </source>
</evidence>
<dbReference type="GO" id="GO:0009423">
    <property type="term" value="P:chorismate biosynthetic process"/>
    <property type="evidence" value="ECO:0007669"/>
    <property type="project" value="UniProtKB-UniRule"/>
</dbReference>
<dbReference type="InterPro" id="IPR006264">
    <property type="entry name" value="EPSP_synthase"/>
</dbReference>
<dbReference type="GO" id="GO:0008652">
    <property type="term" value="P:amino acid biosynthetic process"/>
    <property type="evidence" value="ECO:0007669"/>
    <property type="project" value="UniProtKB-KW"/>
</dbReference>
<proteinExistence type="inferred from homology"/>
<dbReference type="InterPro" id="IPR001986">
    <property type="entry name" value="Enolpyruvate_Tfrase_dom"/>
</dbReference>
<dbReference type="PANTHER" id="PTHR21090">
    <property type="entry name" value="AROM/DEHYDROQUINATE SYNTHASE"/>
    <property type="match status" value="1"/>
</dbReference>
<comment type="function">
    <text evidence="7">Catalyzes the transfer of the enolpyruvyl moiety of phosphoenolpyruvate (PEP) to the 5-hydroxyl of shikimate-3-phosphate (S3P) to produce enolpyruvyl shikimate-3-phosphate and inorganic phosphate.</text>
</comment>
<dbReference type="InterPro" id="IPR013792">
    <property type="entry name" value="RNA3'P_cycl/enolpyr_Trfase_a/b"/>
</dbReference>
<evidence type="ECO:0000256" key="7">
    <source>
        <dbReference type="HAMAP-Rule" id="MF_00210"/>
    </source>
</evidence>
<feature type="binding site" evidence="7">
    <location>
        <position position="99"/>
    </location>
    <ligand>
        <name>phosphoenolpyruvate</name>
        <dbReference type="ChEBI" id="CHEBI:58702"/>
    </ligand>
</feature>
<dbReference type="GO" id="GO:0003866">
    <property type="term" value="F:3-phosphoshikimate 1-carboxyvinyltransferase activity"/>
    <property type="evidence" value="ECO:0007669"/>
    <property type="project" value="UniProtKB-UniRule"/>
</dbReference>
<feature type="binding site" evidence="7">
    <location>
        <position position="291"/>
    </location>
    <ligand>
        <name>3-phosphoshikimate</name>
        <dbReference type="ChEBI" id="CHEBI:145989"/>
    </ligand>
</feature>
<comment type="caution">
    <text evidence="7">Lacks conserved residue(s) required for the propagation of feature annotation.</text>
</comment>
<dbReference type="EMBL" id="CP120682">
    <property type="protein sequence ID" value="WKN38166.1"/>
    <property type="molecule type" value="Genomic_DNA"/>
</dbReference>
<feature type="binding site" evidence="7">
    <location>
        <position position="148"/>
    </location>
    <ligand>
        <name>3-phosphoshikimate</name>
        <dbReference type="ChEBI" id="CHEBI:145989"/>
    </ligand>
</feature>
<feature type="binding site" evidence="7">
    <location>
        <position position="322"/>
    </location>
    <ligand>
        <name>phosphoenolpyruvate</name>
        <dbReference type="ChEBI" id="CHEBI:58702"/>
    </ligand>
</feature>
<comment type="subcellular location">
    <subcellularLocation>
        <location evidence="7">Cytoplasm</location>
    </subcellularLocation>
</comment>
<evidence type="ECO:0000259" key="8">
    <source>
        <dbReference type="Pfam" id="PF00275"/>
    </source>
</evidence>
<dbReference type="PANTHER" id="PTHR21090:SF5">
    <property type="entry name" value="PENTAFUNCTIONAL AROM POLYPEPTIDE"/>
    <property type="match status" value="1"/>
</dbReference>
<feature type="binding site" evidence="7">
    <location>
        <position position="391"/>
    </location>
    <ligand>
        <name>phosphoenolpyruvate</name>
        <dbReference type="ChEBI" id="CHEBI:58702"/>
    </ligand>
</feature>
<organism evidence="9">
    <name type="scientific">Roseihalotalea indica</name>
    <dbReference type="NCBI Taxonomy" id="2867963"/>
    <lineage>
        <taxon>Bacteria</taxon>
        <taxon>Pseudomonadati</taxon>
        <taxon>Bacteroidota</taxon>
        <taxon>Cytophagia</taxon>
        <taxon>Cytophagales</taxon>
        <taxon>Catalimonadaceae</taxon>
        <taxon>Roseihalotalea</taxon>
    </lineage>
</organism>
<dbReference type="InterPro" id="IPR036968">
    <property type="entry name" value="Enolpyruvate_Tfrase_sf"/>
</dbReference>
<feature type="binding site" evidence="7">
    <location>
        <position position="175"/>
    </location>
    <ligand>
        <name>3-phosphoshikimate</name>
        <dbReference type="ChEBI" id="CHEBI:145989"/>
    </ligand>
</feature>
<gene>
    <name evidence="7" type="primary">aroA</name>
    <name evidence="9" type="ORF">K4G66_05565</name>
</gene>
<keyword evidence="5 7" id="KW-0057">Aromatic amino acid biosynthesis</keyword>
<evidence type="ECO:0000256" key="1">
    <source>
        <dbReference type="ARBA" id="ARBA00004811"/>
    </source>
</evidence>
<feature type="binding site" evidence="7">
    <location>
        <position position="28"/>
    </location>
    <ligand>
        <name>3-phosphoshikimate</name>
        <dbReference type="ChEBI" id="CHEBI:145989"/>
    </ligand>
</feature>
<evidence type="ECO:0000256" key="4">
    <source>
        <dbReference type="ARBA" id="ARBA00022679"/>
    </source>
</evidence>
<keyword evidence="4 7" id="KW-0808">Transferase</keyword>
<accession>A0AA49GQL4</accession>
<name>A0AA49GQL4_9BACT</name>
<feature type="domain" description="Enolpyruvate transferase" evidence="8">
    <location>
        <begin position="64"/>
        <end position="400"/>
    </location>
</feature>
<comment type="subunit">
    <text evidence="7">Monomer.</text>
</comment>